<dbReference type="Proteomes" id="UP001165080">
    <property type="component" value="Unassembled WGS sequence"/>
</dbReference>
<dbReference type="EMBL" id="BRXU01000031">
    <property type="protein sequence ID" value="GLC60013.1"/>
    <property type="molecule type" value="Genomic_DNA"/>
</dbReference>
<keyword evidence="3" id="KW-1185">Reference proteome</keyword>
<feature type="region of interest" description="Disordered" evidence="1">
    <location>
        <begin position="81"/>
        <end position="117"/>
    </location>
</feature>
<sequence length="117" mass="11810">MILGHTAIYPNNIWDGNSRRRRSQGAELCCKAAAAAAPEGAAVVAGAAPGGACGGHSDVTGVDAALRSSRWCAAGRDWLGGLSATDPRPSGCGQQPYRYGASEDGSGGGGSNSDFWR</sequence>
<comment type="caution">
    <text evidence="2">The sequence shown here is derived from an EMBL/GenBank/DDBJ whole genome shotgun (WGS) entry which is preliminary data.</text>
</comment>
<gene>
    <name evidence="2" type="primary">PLEST005714</name>
    <name evidence="2" type="ORF">PLESTB_001563700</name>
</gene>
<evidence type="ECO:0000313" key="3">
    <source>
        <dbReference type="Proteomes" id="UP001165080"/>
    </source>
</evidence>
<dbReference type="AlphaFoldDB" id="A0A9W6F8A1"/>
<organism evidence="2 3">
    <name type="scientific">Pleodorina starrii</name>
    <dbReference type="NCBI Taxonomy" id="330485"/>
    <lineage>
        <taxon>Eukaryota</taxon>
        <taxon>Viridiplantae</taxon>
        <taxon>Chlorophyta</taxon>
        <taxon>core chlorophytes</taxon>
        <taxon>Chlorophyceae</taxon>
        <taxon>CS clade</taxon>
        <taxon>Chlamydomonadales</taxon>
        <taxon>Volvocaceae</taxon>
        <taxon>Pleodorina</taxon>
    </lineage>
</organism>
<accession>A0A9W6F8A1</accession>
<proteinExistence type="predicted"/>
<reference evidence="2 3" key="1">
    <citation type="journal article" date="2023" name="Commun. Biol.">
        <title>Reorganization of the ancestral sex-determining regions during the evolution of trioecy in Pleodorina starrii.</title>
        <authorList>
            <person name="Takahashi K."/>
            <person name="Suzuki S."/>
            <person name="Kawai-Toyooka H."/>
            <person name="Yamamoto K."/>
            <person name="Hamaji T."/>
            <person name="Ootsuki R."/>
            <person name="Yamaguchi H."/>
            <person name="Kawachi M."/>
            <person name="Higashiyama T."/>
            <person name="Nozaki H."/>
        </authorList>
    </citation>
    <scope>NUCLEOTIDE SEQUENCE [LARGE SCALE GENOMIC DNA]</scope>
    <source>
        <strain evidence="2 3">NIES-4479</strain>
    </source>
</reference>
<evidence type="ECO:0000256" key="1">
    <source>
        <dbReference type="SAM" id="MobiDB-lite"/>
    </source>
</evidence>
<evidence type="ECO:0000313" key="2">
    <source>
        <dbReference type="EMBL" id="GLC60013.1"/>
    </source>
</evidence>
<name>A0A9W6F8A1_9CHLO</name>
<protein>
    <submittedName>
        <fullName evidence="2">Uncharacterized protein</fullName>
    </submittedName>
</protein>